<evidence type="ECO:0000313" key="2">
    <source>
        <dbReference type="EMBL" id="TWI85869.1"/>
    </source>
</evidence>
<accession>A0A562SX63</accession>
<dbReference type="InterPro" id="IPR041229">
    <property type="entry name" value="HEPN_Apea"/>
</dbReference>
<keyword evidence="3" id="KW-1185">Reference proteome</keyword>
<evidence type="ECO:0000259" key="1">
    <source>
        <dbReference type="Pfam" id="PF18739"/>
    </source>
</evidence>
<feature type="domain" description="Apea-like HEPN" evidence="1">
    <location>
        <begin position="279"/>
        <end position="400"/>
    </location>
</feature>
<dbReference type="Pfam" id="PF18739">
    <property type="entry name" value="HEPN_Apea"/>
    <property type="match status" value="1"/>
</dbReference>
<dbReference type="AlphaFoldDB" id="A0A562SX63"/>
<gene>
    <name evidence="2" type="ORF">IQ13_1038</name>
</gene>
<comment type="caution">
    <text evidence="2">The sequence shown here is derived from an EMBL/GenBank/DDBJ whole genome shotgun (WGS) entry which is preliminary data.</text>
</comment>
<dbReference type="RefSeq" id="WP_144884961.1">
    <property type="nucleotide sequence ID" value="NZ_VLLE01000002.1"/>
</dbReference>
<organism evidence="2 3">
    <name type="scientific">Lacibacter cauensis</name>
    <dbReference type="NCBI Taxonomy" id="510947"/>
    <lineage>
        <taxon>Bacteria</taxon>
        <taxon>Pseudomonadati</taxon>
        <taxon>Bacteroidota</taxon>
        <taxon>Chitinophagia</taxon>
        <taxon>Chitinophagales</taxon>
        <taxon>Chitinophagaceae</taxon>
        <taxon>Lacibacter</taxon>
    </lineage>
</organism>
<reference evidence="2 3" key="1">
    <citation type="journal article" date="2015" name="Stand. Genomic Sci.">
        <title>Genomic Encyclopedia of Bacterial and Archaeal Type Strains, Phase III: the genomes of soil and plant-associated and newly described type strains.</title>
        <authorList>
            <person name="Whitman W.B."/>
            <person name="Woyke T."/>
            <person name="Klenk H.P."/>
            <person name="Zhou Y."/>
            <person name="Lilburn T.G."/>
            <person name="Beck B.J."/>
            <person name="De Vos P."/>
            <person name="Vandamme P."/>
            <person name="Eisen J.A."/>
            <person name="Garrity G."/>
            <person name="Hugenholtz P."/>
            <person name="Kyrpides N.C."/>
        </authorList>
    </citation>
    <scope>NUCLEOTIDE SEQUENCE [LARGE SCALE GENOMIC DNA]</scope>
    <source>
        <strain evidence="2 3">CGMCC 1.7271</strain>
    </source>
</reference>
<protein>
    <recommendedName>
        <fullName evidence="1">Apea-like HEPN domain-containing protein</fullName>
    </recommendedName>
</protein>
<name>A0A562SX63_9BACT</name>
<evidence type="ECO:0000313" key="3">
    <source>
        <dbReference type="Proteomes" id="UP000316167"/>
    </source>
</evidence>
<dbReference type="Proteomes" id="UP000316167">
    <property type="component" value="Unassembled WGS sequence"/>
</dbReference>
<dbReference type="OrthoDB" id="1397981at2"/>
<proteinExistence type="predicted"/>
<sequence>MKIGIDIEFYEPNLPNEVREGLLFIDQDGKDYFEYNGSMKDWIKSYKVIYATAVATNEKYTFINCYFSQSSSSRCKFVINELYEGDFVSEATEKNCIEAEVRITGLTNWINHPRIKPEITFSTSEQSKVILKEFFTRTFQISEHTQLELCEFCGENYSRNQTILQNLSFVKLKNSKPTSRLEMYHIATAFSKLLSLFSDDVPRFTYLQFSFTSKKQVISLSTKGVTEPDNNDTLLSYDKLELYWPKILETYYSKRDKYVKVIDLLIASIKNNTAEISFLNITTAFEVFHKYFYEKENEALRKVLLSELSEVGLVNRPTKRWEQIIRYHHLFKIIEGIDFFKQNFQNPLKTIDLIRESRNYYTHYHETEKEIWTPNRLLYANKALRQLLKGVILKELQLPDHLINKLLSNRAAVFYQDYENNEYSLHFTGAASAKRSL</sequence>
<dbReference type="EMBL" id="VLLE01000002">
    <property type="protein sequence ID" value="TWI85869.1"/>
    <property type="molecule type" value="Genomic_DNA"/>
</dbReference>